<dbReference type="SUPFAM" id="SSF53649">
    <property type="entry name" value="Alkaline phosphatase-like"/>
    <property type="match status" value="1"/>
</dbReference>
<protein>
    <recommendedName>
        <fullName evidence="3">Sulfatase N-terminal domain-containing protein</fullName>
    </recommendedName>
</protein>
<accession>A0A0N8HZX0</accession>
<dbReference type="Proteomes" id="UP000050535">
    <property type="component" value="Unassembled WGS sequence"/>
</dbReference>
<evidence type="ECO:0008006" key="3">
    <source>
        <dbReference type="Google" id="ProtNLM"/>
    </source>
</evidence>
<dbReference type="STRING" id="699431.SY89_01419"/>
<dbReference type="EMBL" id="LGUC01000001">
    <property type="protein sequence ID" value="KPN30683.1"/>
    <property type="molecule type" value="Genomic_DNA"/>
</dbReference>
<name>A0A0N8HZX0_9EURY</name>
<comment type="caution">
    <text evidence="1">The sequence shown here is derived from an EMBL/GenBank/DDBJ whole genome shotgun (WGS) entry which is preliminary data.</text>
</comment>
<proteinExistence type="predicted"/>
<keyword evidence="2" id="KW-1185">Reference proteome</keyword>
<sequence length="136" mass="15780">MQEHPEWYSLTVGMDNPEDRPDMNMWERIRTKRVSAEKAWDAYRDTLRWVLDDGIEPLLRNIDADKVVLTSDHGEGFGDWWYYGHSTPAPIPPLKRVPWAVTSATDEGSVEPTIRPEAIRLENDEIEERLAALGYR</sequence>
<organism evidence="1 2">
    <name type="scientific">Halolamina pelagica</name>
    <dbReference type="NCBI Taxonomy" id="699431"/>
    <lineage>
        <taxon>Archaea</taxon>
        <taxon>Methanobacteriati</taxon>
        <taxon>Methanobacteriota</taxon>
        <taxon>Stenosarchaea group</taxon>
        <taxon>Halobacteria</taxon>
        <taxon>Halobacteriales</taxon>
        <taxon>Haloferacaceae</taxon>
    </lineage>
</organism>
<dbReference type="Gene3D" id="3.40.720.10">
    <property type="entry name" value="Alkaline Phosphatase, subunit A"/>
    <property type="match status" value="1"/>
</dbReference>
<dbReference type="AlphaFoldDB" id="A0A0N8HZX0"/>
<evidence type="ECO:0000313" key="2">
    <source>
        <dbReference type="Proteomes" id="UP000050535"/>
    </source>
</evidence>
<dbReference type="InterPro" id="IPR017850">
    <property type="entry name" value="Alkaline_phosphatase_core_sf"/>
</dbReference>
<gene>
    <name evidence="1" type="ORF">SY89_01419</name>
</gene>
<reference evidence="2" key="1">
    <citation type="submission" date="2013-11" db="EMBL/GenBank/DDBJ databases">
        <authorList>
            <person name="Hoang H.T."/>
            <person name="Killian M.L."/>
            <person name="Madson D.M."/>
            <person name="Arruda P.H.E."/>
            <person name="Sun D."/>
            <person name="Schwartz K.J."/>
            <person name="Yoon K."/>
        </authorList>
    </citation>
    <scope>NUCLEOTIDE SEQUENCE [LARGE SCALE GENOMIC DNA]</scope>
    <source>
        <strain evidence="2">CDK2</strain>
    </source>
</reference>
<evidence type="ECO:0000313" key="1">
    <source>
        <dbReference type="EMBL" id="KPN30683.1"/>
    </source>
</evidence>